<evidence type="ECO:0000259" key="6">
    <source>
        <dbReference type="Pfam" id="PF01979"/>
    </source>
</evidence>
<comment type="similarity">
    <text evidence="1 5">Belongs to the metallo-dependent hydrolases superfamily. NagA family.</text>
</comment>
<dbReference type="InterPro" id="IPR006680">
    <property type="entry name" value="Amidohydro-rel"/>
</dbReference>
<dbReference type="PANTHER" id="PTHR11113">
    <property type="entry name" value="N-ACETYLGLUCOSAMINE-6-PHOSPHATE DEACETYLASE"/>
    <property type="match status" value="1"/>
</dbReference>
<keyword evidence="3 5" id="KW-0378">Hydrolase</keyword>
<keyword evidence="2" id="KW-0479">Metal-binding</keyword>
<dbReference type="CDD" id="cd00854">
    <property type="entry name" value="NagA"/>
    <property type="match status" value="1"/>
</dbReference>
<dbReference type="SUPFAM" id="SSF51556">
    <property type="entry name" value="Metallo-dependent hydrolases"/>
    <property type="match status" value="1"/>
</dbReference>
<dbReference type="SUPFAM" id="SSF51338">
    <property type="entry name" value="Composite domain of metallo-dependent hydrolases"/>
    <property type="match status" value="1"/>
</dbReference>
<evidence type="ECO:0000256" key="4">
    <source>
        <dbReference type="ARBA" id="ARBA00023277"/>
    </source>
</evidence>
<evidence type="ECO:0000256" key="1">
    <source>
        <dbReference type="ARBA" id="ARBA00010716"/>
    </source>
</evidence>
<dbReference type="GO" id="GO:0008448">
    <property type="term" value="F:N-acetylglucosamine-6-phosphate deacetylase activity"/>
    <property type="evidence" value="ECO:0007669"/>
    <property type="project" value="UniProtKB-EC"/>
</dbReference>
<evidence type="ECO:0000313" key="7">
    <source>
        <dbReference type="EMBL" id="MBD7984833.1"/>
    </source>
</evidence>
<feature type="domain" description="Amidohydrolase-related" evidence="6">
    <location>
        <begin position="55"/>
        <end position="387"/>
    </location>
</feature>
<dbReference type="InterPro" id="IPR032466">
    <property type="entry name" value="Metal_Hydrolase"/>
</dbReference>
<protein>
    <submittedName>
        <fullName evidence="7">N-acetylglucosamine-6-phosphate deacetylase</fullName>
        <ecNumber evidence="7">3.5.1.25</ecNumber>
    </submittedName>
</protein>
<dbReference type="EMBL" id="JACSQN010000007">
    <property type="protein sequence ID" value="MBD7984833.1"/>
    <property type="molecule type" value="Genomic_DNA"/>
</dbReference>
<dbReference type="Gene3D" id="3.20.20.140">
    <property type="entry name" value="Metal-dependent hydrolases"/>
    <property type="match status" value="1"/>
</dbReference>
<dbReference type="InterPro" id="IPR003764">
    <property type="entry name" value="GlcNAc_6-P_deAcase"/>
</dbReference>
<dbReference type="Pfam" id="PF01979">
    <property type="entry name" value="Amidohydro_1"/>
    <property type="match status" value="1"/>
</dbReference>
<reference evidence="7 8" key="1">
    <citation type="submission" date="2020-08" db="EMBL/GenBank/DDBJ databases">
        <title>A Genomic Blueprint of the Chicken Gut Microbiome.</title>
        <authorList>
            <person name="Gilroy R."/>
            <person name="Ravi A."/>
            <person name="Getino M."/>
            <person name="Pursley I."/>
            <person name="Horton D.L."/>
            <person name="Alikhan N.-F."/>
            <person name="Baker D."/>
            <person name="Gharbi K."/>
            <person name="Hall N."/>
            <person name="Watson M."/>
            <person name="Adriaenssens E.M."/>
            <person name="Foster-Nyarko E."/>
            <person name="Jarju S."/>
            <person name="Secka A."/>
            <person name="Antonio M."/>
            <person name="Oren A."/>
            <person name="Chaudhuri R."/>
            <person name="La Ragione R.M."/>
            <person name="Hildebrand F."/>
            <person name="Pallen M.J."/>
        </authorList>
    </citation>
    <scope>NUCLEOTIDE SEQUENCE [LARGE SCALE GENOMIC DNA]</scope>
    <source>
        <strain evidence="7 8">Sa2YVA2</strain>
    </source>
</reference>
<name>A0ABR8U9W4_9BACL</name>
<evidence type="ECO:0000256" key="2">
    <source>
        <dbReference type="ARBA" id="ARBA00022723"/>
    </source>
</evidence>
<dbReference type="NCBIfam" id="TIGR00221">
    <property type="entry name" value="nagA"/>
    <property type="match status" value="1"/>
</dbReference>
<comment type="caution">
    <text evidence="7">The sequence shown here is derived from an EMBL/GenBank/DDBJ whole genome shotgun (WGS) entry which is preliminary data.</text>
</comment>
<keyword evidence="8" id="KW-1185">Reference proteome</keyword>
<keyword evidence="4 5" id="KW-0119">Carbohydrate metabolism</keyword>
<organism evidence="7 8">
    <name type="scientific">Sporosarcina quadrami</name>
    <dbReference type="NCBI Taxonomy" id="2762234"/>
    <lineage>
        <taxon>Bacteria</taxon>
        <taxon>Bacillati</taxon>
        <taxon>Bacillota</taxon>
        <taxon>Bacilli</taxon>
        <taxon>Bacillales</taxon>
        <taxon>Caryophanaceae</taxon>
        <taxon>Sporosarcina</taxon>
    </lineage>
</organism>
<accession>A0ABR8U9W4</accession>
<dbReference type="Gene3D" id="2.30.40.10">
    <property type="entry name" value="Urease, subunit C, domain 1"/>
    <property type="match status" value="1"/>
</dbReference>
<evidence type="ECO:0000256" key="5">
    <source>
        <dbReference type="PIRNR" id="PIRNR038994"/>
    </source>
</evidence>
<dbReference type="PIRSF" id="PIRSF038994">
    <property type="entry name" value="NagA"/>
    <property type="match status" value="1"/>
</dbReference>
<proteinExistence type="inferred from homology"/>
<dbReference type="Proteomes" id="UP000626786">
    <property type="component" value="Unassembled WGS sequence"/>
</dbReference>
<dbReference type="InterPro" id="IPR011059">
    <property type="entry name" value="Metal-dep_hydrolase_composite"/>
</dbReference>
<dbReference type="EC" id="3.5.1.25" evidence="7"/>
<evidence type="ECO:0000313" key="8">
    <source>
        <dbReference type="Proteomes" id="UP000626786"/>
    </source>
</evidence>
<dbReference type="PANTHER" id="PTHR11113:SF14">
    <property type="entry name" value="N-ACETYLGLUCOSAMINE-6-PHOSPHATE DEACETYLASE"/>
    <property type="match status" value="1"/>
</dbReference>
<sequence>MDKICLVNTTVVLETEVLQRAFILLQNGEISSIGQMDDCPELNDDLEWFDCTEKTVMPGMIDIHVHGAGGADFMDATPEAVDTIAETLAREGTTSYLATTMTNPAIQIEDALRNIAAVIGQNDERSKPEMLGIHLEGPFINEIQKGAQPASSIRTPDVQTFDAWQRLSGNTIRIVTLAPELDDSHLLLKKLQQQGVIASMGHTDATYDEVNAAVENGATHATHLFNGMRGLHHREPGVLGGVLMNPQVHVEVIPDGFHFHPDLLKMVLQMKGIDHLLVITDGMRAKGMPDGNYDLGGNTVTVSEGKCTLEGGTSLAGSIVTMNEARRNTAEWLQLSLPEQAKVTSLNQAKRLRIDDRKGSIEVGKDADIIVIDKLGDVALTICKGRIAYMNDIAFSD</sequence>
<evidence type="ECO:0000256" key="3">
    <source>
        <dbReference type="ARBA" id="ARBA00022801"/>
    </source>
</evidence>
<gene>
    <name evidence="7" type="primary">nagA</name>
    <name evidence="7" type="ORF">H9649_09580</name>
</gene>